<accession>A0ABQ6JIP0</accession>
<dbReference type="Proteomes" id="UP001157017">
    <property type="component" value="Unassembled WGS sequence"/>
</dbReference>
<proteinExistence type="predicted"/>
<dbReference type="InterPro" id="IPR001932">
    <property type="entry name" value="PPM-type_phosphatase-like_dom"/>
</dbReference>
<evidence type="ECO:0000256" key="1">
    <source>
        <dbReference type="ARBA" id="ARBA00022801"/>
    </source>
</evidence>
<dbReference type="PANTHER" id="PTHR43156:SF2">
    <property type="entry name" value="STAGE II SPORULATION PROTEIN E"/>
    <property type="match status" value="1"/>
</dbReference>
<feature type="domain" description="PPM-type phosphatase" evidence="2">
    <location>
        <begin position="50"/>
        <end position="168"/>
    </location>
</feature>
<name>A0ABQ6JIP0_9ACTN</name>
<dbReference type="Pfam" id="PF07228">
    <property type="entry name" value="SpoIIE"/>
    <property type="match status" value="1"/>
</dbReference>
<reference evidence="4" key="1">
    <citation type="journal article" date="2019" name="Int. J. Syst. Evol. Microbiol.">
        <title>The Global Catalogue of Microorganisms (GCM) 10K type strain sequencing project: providing services to taxonomists for standard genome sequencing and annotation.</title>
        <authorList>
            <consortium name="The Broad Institute Genomics Platform"/>
            <consortium name="The Broad Institute Genome Sequencing Center for Infectious Disease"/>
            <person name="Wu L."/>
            <person name="Ma J."/>
        </authorList>
    </citation>
    <scope>NUCLEOTIDE SEQUENCE [LARGE SCALE GENOMIC DNA]</scope>
    <source>
        <strain evidence="4">NBRC 108730</strain>
    </source>
</reference>
<dbReference type="InterPro" id="IPR036457">
    <property type="entry name" value="PPM-type-like_dom_sf"/>
</dbReference>
<dbReference type="InterPro" id="IPR052016">
    <property type="entry name" value="Bact_Sigma-Reg"/>
</dbReference>
<keyword evidence="1" id="KW-0378">Hydrolase</keyword>
<evidence type="ECO:0000259" key="2">
    <source>
        <dbReference type="Pfam" id="PF07228"/>
    </source>
</evidence>
<dbReference type="Gene3D" id="3.60.40.10">
    <property type="entry name" value="PPM-type phosphatase domain"/>
    <property type="match status" value="1"/>
</dbReference>
<organism evidence="3 4">
    <name type="scientific">Angustibacter aerolatus</name>
    <dbReference type="NCBI Taxonomy" id="1162965"/>
    <lineage>
        <taxon>Bacteria</taxon>
        <taxon>Bacillati</taxon>
        <taxon>Actinomycetota</taxon>
        <taxon>Actinomycetes</taxon>
        <taxon>Kineosporiales</taxon>
        <taxon>Kineosporiaceae</taxon>
    </lineage>
</organism>
<dbReference type="SUPFAM" id="SSF81606">
    <property type="entry name" value="PP2C-like"/>
    <property type="match status" value="1"/>
</dbReference>
<dbReference type="PANTHER" id="PTHR43156">
    <property type="entry name" value="STAGE II SPORULATION PROTEIN E-RELATED"/>
    <property type="match status" value="1"/>
</dbReference>
<keyword evidence="4" id="KW-1185">Reference proteome</keyword>
<protein>
    <recommendedName>
        <fullName evidence="2">PPM-type phosphatase domain-containing protein</fullName>
    </recommendedName>
</protein>
<evidence type="ECO:0000313" key="3">
    <source>
        <dbReference type="EMBL" id="GMA86974.1"/>
    </source>
</evidence>
<gene>
    <name evidence="3" type="ORF">GCM10025868_22240</name>
</gene>
<dbReference type="EMBL" id="BSUZ01000001">
    <property type="protein sequence ID" value="GMA86974.1"/>
    <property type="molecule type" value="Genomic_DNA"/>
</dbReference>
<evidence type="ECO:0000313" key="4">
    <source>
        <dbReference type="Proteomes" id="UP001157017"/>
    </source>
</evidence>
<sequence length="173" mass="18895">MRSILRGFVVDHDEPPRRRCSASTARSPRSASTCWRRWWCCASSLPDPAEPDARQVRWCNAGHPPPLLLRPDGRVERLLTDAEPLLGLDPATRRTDHVAPLPVGSTLLLYTDGLVERAGADIDDGIETLAGHLAGRSAVPVDLLLDTVFAGLVTRRPPDDVAVLALRAHPHRA</sequence>
<comment type="caution">
    <text evidence="3">The sequence shown here is derived from an EMBL/GenBank/DDBJ whole genome shotgun (WGS) entry which is preliminary data.</text>
</comment>